<gene>
    <name evidence="7" type="ORF">GCM10023336_73700</name>
</gene>
<evidence type="ECO:0000313" key="8">
    <source>
        <dbReference type="Proteomes" id="UP001500124"/>
    </source>
</evidence>
<dbReference type="InterPro" id="IPR013324">
    <property type="entry name" value="RNA_pol_sigma_r3/r4-like"/>
</dbReference>
<dbReference type="RefSeq" id="WP_176147073.1">
    <property type="nucleotide sequence ID" value="NZ_BAABKC010000135.1"/>
</dbReference>
<evidence type="ECO:0000256" key="5">
    <source>
        <dbReference type="ARBA" id="ARBA00023163"/>
    </source>
</evidence>
<dbReference type="InterPro" id="IPR014284">
    <property type="entry name" value="RNA_pol_sigma-70_dom"/>
</dbReference>
<keyword evidence="2" id="KW-0805">Transcription regulation</keyword>
<evidence type="ECO:0000256" key="1">
    <source>
        <dbReference type="ARBA" id="ARBA00010641"/>
    </source>
</evidence>
<evidence type="ECO:0000313" key="7">
    <source>
        <dbReference type="EMBL" id="GAA5080427.1"/>
    </source>
</evidence>
<dbReference type="Proteomes" id="UP001500124">
    <property type="component" value="Unassembled WGS sequence"/>
</dbReference>
<dbReference type="Gene3D" id="1.10.10.10">
    <property type="entry name" value="Winged helix-like DNA-binding domain superfamily/Winged helix DNA-binding domain"/>
    <property type="match status" value="1"/>
</dbReference>
<organism evidence="7 8">
    <name type="scientific">Streptomyces similanensis</name>
    <dbReference type="NCBI Taxonomy" id="1274988"/>
    <lineage>
        <taxon>Bacteria</taxon>
        <taxon>Bacillati</taxon>
        <taxon>Actinomycetota</taxon>
        <taxon>Actinomycetes</taxon>
        <taxon>Kitasatosporales</taxon>
        <taxon>Streptomycetaceae</taxon>
        <taxon>Streptomyces</taxon>
    </lineage>
</organism>
<dbReference type="InterPro" id="IPR036388">
    <property type="entry name" value="WH-like_DNA-bd_sf"/>
</dbReference>
<evidence type="ECO:0000259" key="6">
    <source>
        <dbReference type="Pfam" id="PF08281"/>
    </source>
</evidence>
<evidence type="ECO:0000256" key="4">
    <source>
        <dbReference type="ARBA" id="ARBA00023125"/>
    </source>
</evidence>
<dbReference type="PANTHER" id="PTHR43133">
    <property type="entry name" value="RNA POLYMERASE ECF-TYPE SIGMA FACTO"/>
    <property type="match status" value="1"/>
</dbReference>
<evidence type="ECO:0000256" key="3">
    <source>
        <dbReference type="ARBA" id="ARBA00023082"/>
    </source>
</evidence>
<proteinExistence type="inferred from homology"/>
<dbReference type="PANTHER" id="PTHR43133:SF8">
    <property type="entry name" value="RNA POLYMERASE SIGMA FACTOR HI_1459-RELATED"/>
    <property type="match status" value="1"/>
</dbReference>
<dbReference type="NCBIfam" id="TIGR02937">
    <property type="entry name" value="sigma70-ECF"/>
    <property type="match status" value="1"/>
</dbReference>
<comment type="caution">
    <text evidence="7">The sequence shown here is derived from an EMBL/GenBank/DDBJ whole genome shotgun (WGS) entry which is preliminary data.</text>
</comment>
<dbReference type="CDD" id="cd06171">
    <property type="entry name" value="Sigma70_r4"/>
    <property type="match status" value="1"/>
</dbReference>
<evidence type="ECO:0000256" key="2">
    <source>
        <dbReference type="ARBA" id="ARBA00023015"/>
    </source>
</evidence>
<reference evidence="8" key="1">
    <citation type="journal article" date="2019" name="Int. J. Syst. Evol. Microbiol.">
        <title>The Global Catalogue of Microorganisms (GCM) 10K type strain sequencing project: providing services to taxonomists for standard genome sequencing and annotation.</title>
        <authorList>
            <consortium name="The Broad Institute Genomics Platform"/>
            <consortium name="The Broad Institute Genome Sequencing Center for Infectious Disease"/>
            <person name="Wu L."/>
            <person name="Ma J."/>
        </authorList>
    </citation>
    <scope>NUCLEOTIDE SEQUENCE [LARGE SCALE GENOMIC DNA]</scope>
    <source>
        <strain evidence="8">JCM 18410</strain>
    </source>
</reference>
<dbReference type="InterPro" id="IPR039425">
    <property type="entry name" value="RNA_pol_sigma-70-like"/>
</dbReference>
<keyword evidence="3" id="KW-0731">Sigma factor</keyword>
<feature type="domain" description="RNA polymerase sigma factor 70 region 4 type 2" evidence="6">
    <location>
        <begin position="131"/>
        <end position="181"/>
    </location>
</feature>
<keyword evidence="4" id="KW-0238">DNA-binding</keyword>
<comment type="similarity">
    <text evidence="1">Belongs to the sigma-70 factor family. ECF subfamily.</text>
</comment>
<keyword evidence="8" id="KW-1185">Reference proteome</keyword>
<dbReference type="InterPro" id="IPR013249">
    <property type="entry name" value="RNA_pol_sigma70_r4_t2"/>
</dbReference>
<accession>A0ABP9LQ61</accession>
<keyword evidence="5" id="KW-0804">Transcription</keyword>
<protein>
    <recommendedName>
        <fullName evidence="6">RNA polymerase sigma factor 70 region 4 type 2 domain-containing protein</fullName>
    </recommendedName>
</protein>
<dbReference type="EMBL" id="BAABKC010000135">
    <property type="protein sequence ID" value="GAA5080427.1"/>
    <property type="molecule type" value="Genomic_DNA"/>
</dbReference>
<sequence>MNPSLDGPHRPHTRRPPVRPERLALTFGAFHAYHRKLWMRFAHTQVGSRTGAEAVVDAACARLRADWAHVLLQDSVPRYAWLILKEEVHRWLDARGLPPQVGDAAFQTALQKLLLHEMRDELRVISQEIGLYAAISSLPERRYDVIVLRFLLGMPADEVAEYLGIDTATVRSHVRHARRSLAKELHIPYQETDN</sequence>
<name>A0ABP9LQ61_9ACTN</name>
<dbReference type="SUPFAM" id="SSF88659">
    <property type="entry name" value="Sigma3 and sigma4 domains of RNA polymerase sigma factors"/>
    <property type="match status" value="1"/>
</dbReference>
<dbReference type="Pfam" id="PF08281">
    <property type="entry name" value="Sigma70_r4_2"/>
    <property type="match status" value="1"/>
</dbReference>